<accession>A0A6J7KBT3</accession>
<dbReference type="Pfam" id="PF04909">
    <property type="entry name" value="Amidohydro_2"/>
    <property type="match status" value="1"/>
</dbReference>
<reference evidence="2" key="1">
    <citation type="submission" date="2020-05" db="EMBL/GenBank/DDBJ databases">
        <authorList>
            <person name="Chiriac C."/>
            <person name="Salcher M."/>
            <person name="Ghai R."/>
            <person name="Kavagutti S V."/>
        </authorList>
    </citation>
    <scope>NUCLEOTIDE SEQUENCE</scope>
</reference>
<name>A0A6J7KBT3_9ZZZZ</name>
<dbReference type="InterPro" id="IPR032466">
    <property type="entry name" value="Metal_Hydrolase"/>
</dbReference>
<dbReference type="InterPro" id="IPR006680">
    <property type="entry name" value="Amidohydro-rel"/>
</dbReference>
<sequence>MTAPRIDSHMHLFAPSGERYPRGIHALYPRERSALVEDYLQTMDDNEIAHSVIVSLDEHDEYTREVVKAYPDRFSAVAVMNPAHPDPVADLKSRVQAMPIIGYRIWELGDCEVPVRDLRFFPLLEEMSDRGIVAWFYSSPDQMRILPRVLEQLPDLKVVLNHLGFCQTEILMDEWARPRISTEIPPGTLPQVLSMASYPQVAVHFSGHYAFSQDPFPYWDLQGISVDLLSAFGADRLLWASDWPWIAELPGYAALGDIVELHLPSLSEAERGLVLGGNAARILGIEGV</sequence>
<dbReference type="PANTHER" id="PTHR35563:SF2">
    <property type="entry name" value="BARREL METAL-DEPENDENT HYDROLASE, PUTATIVE (AFU_ORTHOLOGUE AFUA_1G16240)-RELATED"/>
    <property type="match status" value="1"/>
</dbReference>
<dbReference type="Gene3D" id="3.20.20.140">
    <property type="entry name" value="Metal-dependent hydrolases"/>
    <property type="match status" value="1"/>
</dbReference>
<evidence type="ECO:0000259" key="1">
    <source>
        <dbReference type="Pfam" id="PF04909"/>
    </source>
</evidence>
<gene>
    <name evidence="2" type="ORF">UFOPK3772_01707</name>
</gene>
<protein>
    <submittedName>
        <fullName evidence="2">Unannotated protein</fullName>
    </submittedName>
</protein>
<dbReference type="GO" id="GO:0016787">
    <property type="term" value="F:hydrolase activity"/>
    <property type="evidence" value="ECO:0007669"/>
    <property type="project" value="InterPro"/>
</dbReference>
<dbReference type="SUPFAM" id="SSF51556">
    <property type="entry name" value="Metallo-dependent hydrolases"/>
    <property type="match status" value="1"/>
</dbReference>
<organism evidence="2">
    <name type="scientific">freshwater metagenome</name>
    <dbReference type="NCBI Taxonomy" id="449393"/>
    <lineage>
        <taxon>unclassified sequences</taxon>
        <taxon>metagenomes</taxon>
        <taxon>ecological metagenomes</taxon>
    </lineage>
</organism>
<dbReference type="InterPro" id="IPR052358">
    <property type="entry name" value="Aro_Compnd_Degr_Hydrolases"/>
</dbReference>
<dbReference type="AlphaFoldDB" id="A0A6J7KBT3"/>
<proteinExistence type="predicted"/>
<dbReference type="EMBL" id="CAFBNE010000052">
    <property type="protein sequence ID" value="CAB4953558.1"/>
    <property type="molecule type" value="Genomic_DNA"/>
</dbReference>
<evidence type="ECO:0000313" key="2">
    <source>
        <dbReference type="EMBL" id="CAB4953558.1"/>
    </source>
</evidence>
<feature type="domain" description="Amidohydrolase-related" evidence="1">
    <location>
        <begin position="6"/>
        <end position="285"/>
    </location>
</feature>
<dbReference type="PANTHER" id="PTHR35563">
    <property type="entry name" value="BARREL METAL-DEPENDENT HYDROLASE, PUTATIVE (AFU_ORTHOLOGUE AFUA_1G16240)-RELATED"/>
    <property type="match status" value="1"/>
</dbReference>